<dbReference type="STRING" id="390270.SAMN04488005_1519"/>
<keyword evidence="4" id="KW-1185">Reference proteome</keyword>
<name>A0A1I6GEM7_9RHOB</name>
<dbReference type="OrthoDB" id="5292295at2"/>
<organism evidence="3 4">
    <name type="scientific">Yoonia tamlensis</name>
    <dbReference type="NCBI Taxonomy" id="390270"/>
    <lineage>
        <taxon>Bacteria</taxon>
        <taxon>Pseudomonadati</taxon>
        <taxon>Pseudomonadota</taxon>
        <taxon>Alphaproteobacteria</taxon>
        <taxon>Rhodobacterales</taxon>
        <taxon>Paracoccaceae</taxon>
        <taxon>Yoonia</taxon>
    </lineage>
</organism>
<accession>A0A1I6GEM7</accession>
<sequence length="121" mass="13785">MVRLTAAQPRLSSAKPRLAAPLQSDADRSRSRDRSQGWRAWYKTARWQKLRLKVLKRDGYVCQQTAVLLVGAYPADDSAVVDHKVPHRGDPKLFWDIDNLQSVSKAYHDSTKQSLERRGLA</sequence>
<gene>
    <name evidence="3" type="ORF">SAMN04488005_1519</name>
</gene>
<feature type="compositionally biased region" description="Basic and acidic residues" evidence="1">
    <location>
        <begin position="25"/>
        <end position="36"/>
    </location>
</feature>
<dbReference type="InterPro" id="IPR003615">
    <property type="entry name" value="HNH_nuc"/>
</dbReference>
<evidence type="ECO:0000313" key="3">
    <source>
        <dbReference type="EMBL" id="SFR40561.1"/>
    </source>
</evidence>
<evidence type="ECO:0000313" key="4">
    <source>
        <dbReference type="Proteomes" id="UP000199478"/>
    </source>
</evidence>
<dbReference type="SMART" id="SM00507">
    <property type="entry name" value="HNHc"/>
    <property type="match status" value="1"/>
</dbReference>
<dbReference type="EMBL" id="FOYP01000001">
    <property type="protein sequence ID" value="SFR40561.1"/>
    <property type="molecule type" value="Genomic_DNA"/>
</dbReference>
<reference evidence="4" key="1">
    <citation type="submission" date="2016-10" db="EMBL/GenBank/DDBJ databases">
        <authorList>
            <person name="Varghese N."/>
            <person name="Submissions S."/>
        </authorList>
    </citation>
    <scope>NUCLEOTIDE SEQUENCE [LARGE SCALE GENOMIC DNA]</scope>
    <source>
        <strain evidence="4">DSM 26879</strain>
    </source>
</reference>
<dbReference type="Proteomes" id="UP000199478">
    <property type="component" value="Unassembled WGS sequence"/>
</dbReference>
<feature type="region of interest" description="Disordered" evidence="1">
    <location>
        <begin position="1"/>
        <end position="36"/>
    </location>
</feature>
<dbReference type="AlphaFoldDB" id="A0A1I6GEM7"/>
<proteinExistence type="predicted"/>
<dbReference type="RefSeq" id="WP_090198416.1">
    <property type="nucleotide sequence ID" value="NZ_FOYP01000001.1"/>
</dbReference>
<evidence type="ECO:0000256" key="1">
    <source>
        <dbReference type="SAM" id="MobiDB-lite"/>
    </source>
</evidence>
<protein>
    <recommendedName>
        <fullName evidence="2">HNH nuclease domain-containing protein</fullName>
    </recommendedName>
</protein>
<feature type="domain" description="HNH nuclease" evidence="2">
    <location>
        <begin position="49"/>
        <end position="109"/>
    </location>
</feature>
<evidence type="ECO:0000259" key="2">
    <source>
        <dbReference type="SMART" id="SM00507"/>
    </source>
</evidence>